<organism evidence="12 13">
    <name type="scientific">Corchorus capsularis</name>
    <name type="common">Jute</name>
    <dbReference type="NCBI Taxonomy" id="210143"/>
    <lineage>
        <taxon>Eukaryota</taxon>
        <taxon>Viridiplantae</taxon>
        <taxon>Streptophyta</taxon>
        <taxon>Embryophyta</taxon>
        <taxon>Tracheophyta</taxon>
        <taxon>Spermatophyta</taxon>
        <taxon>Magnoliopsida</taxon>
        <taxon>eudicotyledons</taxon>
        <taxon>Gunneridae</taxon>
        <taxon>Pentapetalae</taxon>
        <taxon>rosids</taxon>
        <taxon>malvids</taxon>
        <taxon>Malvales</taxon>
        <taxon>Malvaceae</taxon>
        <taxon>Grewioideae</taxon>
        <taxon>Apeibeae</taxon>
        <taxon>Corchorus</taxon>
    </lineage>
</organism>
<dbReference type="Gramene" id="OMO99494">
    <property type="protein sequence ID" value="OMO99494"/>
    <property type="gene ID" value="CCACVL1_03782"/>
</dbReference>
<feature type="region of interest" description="Disordered" evidence="7">
    <location>
        <begin position="165"/>
        <end position="186"/>
    </location>
</feature>
<dbReference type="Gene3D" id="1.10.8.430">
    <property type="entry name" value="Helical domain of apoptotic protease-activating factors"/>
    <property type="match status" value="1"/>
</dbReference>
<feature type="domain" description="Disease resistance protein At4g27190-like leucine-rich repeats" evidence="9">
    <location>
        <begin position="1131"/>
        <end position="1232"/>
    </location>
</feature>
<dbReference type="InterPro" id="IPR002182">
    <property type="entry name" value="NB-ARC"/>
</dbReference>
<evidence type="ECO:0000259" key="10">
    <source>
        <dbReference type="Pfam" id="PF23559"/>
    </source>
</evidence>
<evidence type="ECO:0000256" key="7">
    <source>
        <dbReference type="SAM" id="MobiDB-lite"/>
    </source>
</evidence>
<reference evidence="12 13" key="1">
    <citation type="submission" date="2013-09" db="EMBL/GenBank/DDBJ databases">
        <title>Corchorus capsularis genome sequencing.</title>
        <authorList>
            <person name="Alam M."/>
            <person name="Haque M.S."/>
            <person name="Islam M.S."/>
            <person name="Emdad E.M."/>
            <person name="Islam M.M."/>
            <person name="Ahmed B."/>
            <person name="Halim A."/>
            <person name="Hossen Q.M.M."/>
            <person name="Hossain M.Z."/>
            <person name="Ahmed R."/>
            <person name="Khan M.M."/>
            <person name="Islam R."/>
            <person name="Rashid M.M."/>
            <person name="Khan S.A."/>
            <person name="Rahman M.S."/>
            <person name="Alam M."/>
        </authorList>
    </citation>
    <scope>NUCLEOTIDE SEQUENCE [LARGE SCALE GENOMIC DNA]</scope>
    <source>
        <strain evidence="13">cv. CVL-1</strain>
        <tissue evidence="12">Whole seedling</tissue>
    </source>
</reference>
<dbReference type="Pfam" id="PF23247">
    <property type="entry name" value="LRR_RPS2"/>
    <property type="match status" value="1"/>
</dbReference>
<evidence type="ECO:0000256" key="2">
    <source>
        <dbReference type="ARBA" id="ARBA00022614"/>
    </source>
</evidence>
<keyword evidence="6" id="KW-0067">ATP-binding</keyword>
<comment type="similarity">
    <text evidence="1">Belongs to the disease resistance NB-LRR family.</text>
</comment>
<evidence type="ECO:0000259" key="8">
    <source>
        <dbReference type="Pfam" id="PF00931"/>
    </source>
</evidence>
<dbReference type="OMA" id="LEYICND"/>
<dbReference type="SUPFAM" id="SSF52540">
    <property type="entry name" value="P-loop containing nucleoside triphosphate hydrolases"/>
    <property type="match status" value="1"/>
</dbReference>
<dbReference type="Pfam" id="PF23598">
    <property type="entry name" value="LRR_14"/>
    <property type="match status" value="1"/>
</dbReference>
<dbReference type="PRINTS" id="PR00364">
    <property type="entry name" value="DISEASERSIST"/>
</dbReference>
<evidence type="ECO:0000256" key="5">
    <source>
        <dbReference type="ARBA" id="ARBA00022821"/>
    </source>
</evidence>
<dbReference type="Gene3D" id="3.80.10.10">
    <property type="entry name" value="Ribonuclease Inhibitor"/>
    <property type="match status" value="2"/>
</dbReference>
<dbReference type="InterPro" id="IPR050905">
    <property type="entry name" value="Plant_NBS-LRR"/>
</dbReference>
<evidence type="ECO:0000313" key="13">
    <source>
        <dbReference type="Proteomes" id="UP000188268"/>
    </source>
</evidence>
<dbReference type="FunFam" id="3.40.50.300:FF:001091">
    <property type="entry name" value="Probable disease resistance protein At1g61300"/>
    <property type="match status" value="1"/>
</dbReference>
<evidence type="ECO:0000256" key="6">
    <source>
        <dbReference type="ARBA" id="ARBA00022840"/>
    </source>
</evidence>
<dbReference type="Pfam" id="PF00931">
    <property type="entry name" value="NB-ARC"/>
    <property type="match status" value="1"/>
</dbReference>
<dbReference type="InterPro" id="IPR057135">
    <property type="entry name" value="At4g27190-like_LRR"/>
</dbReference>
<feature type="domain" description="Disease resistance R13L4/SHOC-2-like LRR" evidence="11">
    <location>
        <begin position="801"/>
        <end position="1028"/>
    </location>
</feature>
<feature type="domain" description="NB-ARC" evidence="8">
    <location>
        <begin position="411"/>
        <end position="577"/>
    </location>
</feature>
<dbReference type="SUPFAM" id="SSF52058">
    <property type="entry name" value="L domain-like"/>
    <property type="match status" value="1"/>
</dbReference>
<feature type="region of interest" description="Disordered" evidence="7">
    <location>
        <begin position="260"/>
        <end position="280"/>
    </location>
</feature>
<gene>
    <name evidence="12" type="ORF">CCACVL1_03782</name>
</gene>
<comment type="caution">
    <text evidence="12">The sequence shown here is derived from an EMBL/GenBank/DDBJ whole genome shotgun (WGS) entry which is preliminary data.</text>
</comment>
<dbReference type="Proteomes" id="UP000188268">
    <property type="component" value="Unassembled WGS sequence"/>
</dbReference>
<dbReference type="GO" id="GO:0043531">
    <property type="term" value="F:ADP binding"/>
    <property type="evidence" value="ECO:0007669"/>
    <property type="project" value="InterPro"/>
</dbReference>
<dbReference type="EMBL" id="AWWV01006862">
    <property type="protein sequence ID" value="OMO99494.1"/>
    <property type="molecule type" value="Genomic_DNA"/>
</dbReference>
<dbReference type="InterPro" id="IPR027417">
    <property type="entry name" value="P-loop_NTPase"/>
</dbReference>
<sequence length="1278" mass="145155">MDSRHDSSLSHVVSWCKKIEHGKGRKRIYPSLIPKTEYLFDLRDSLKEAMIKELMLGMTRTKECREWLMKVREFEIRANELLKFHEKTSDNSRLFTKQPHTDMMNTLDEITHLLESFPLQGVTKRMSYSMIEGKTSRPAERTASAYLRRKTGAKAEAYLEVGTSHAMRKEPGNREEMLPDKSVESGSLTLTASSSVEPDRGQPFLSVESQVINEAESSTALQPLVDMPPPISYNSAAVGEKHPAAAIKPLLPTDLITSSSTDPMSKNELVSSSHNDNLPAHGDEIELISFEEETKPYFPPMTFGTMLDEIEEISSSHETESETGAPDPSQFSELIMNVKQSVEPTIEVGASTSRERNMARVEPVAMTSLRKDEIQLIDEVKTGDPCQTEDRQRFCEREVDARTTVECAVLKILELLNGDTVRKIGVYGTGGVGKTTVLKALINYSKTKDMFDLIIWVSVSKYWSTRKIQHEVLRQLSAQNEVFGELLPSLSKDDSDLGKQLLQYLECKKFLLILDDVWERLDLEAVGIPDPSLENGCALILATRRLEICDDMLMINVIKVETVSREEAWELFRSQVGGTVDRPDIQSLAQVIVERCRGLPLLVIVTGRALSGEEDVFAWEQAFRRFSGPSRDLTDYNYMIQMLKFSFDRLKFPDIQSCFLHCALFAEDQEVDISELVKYYIQEGLVSGSMAGAYKRGHDIVTVLVHAFLLESTNNHSIKMHDVMRDLALQILSQEEGSQFLLTAYSKALNLGYRSALGPQESPESNRLFIPDGHQLILRAGSCLIEPPAAEEWGNSKMIFLMDNSLSTLPKRPSCPELLMLLLQRNSRLRVIPMSFFDCMPRLKVLNLSQTRIKCLPETISKLISLETLILRHCERLAMLPSDIGSLELLQVLDLRGTEINVLPDEIGELAALRYLDVCFYGSINRSEYVKLPHGFISSGIISRLHALKSLEISVCPGDERWVKCVKSITWEVSKLTELTSLSFYFLEVELLELFLQKSVAWIDQSLTDFKFVVGHDIKRIVSRVPHYLEHDYSQMGQCLRFVNGVKTPDAVVEVLSRSSAFYLDHHLDISSISRFGIDNISKLKYCIVSECPTIKAILDSEEFSKVVFPCLEHLSLHYLWNLEYILEGIVPEGSFSMLRIFYVHACPKLKYVFKSSMLQFIFNLEELIIDDCSAIEKIIVNDRTAESSQISHSNFKRLTLHYLPALDDIKEGAWPLFEYINVYNCPKLKTINLDLKAKNTLKEIKGEKDWWDALDWKEPALRMHFQDLFAPVNEDVI</sequence>
<keyword evidence="13" id="KW-1185">Reference proteome</keyword>
<name>A0A1R3JXE3_COCAP</name>
<feature type="compositionally biased region" description="Basic and acidic residues" evidence="7">
    <location>
        <begin position="167"/>
        <end position="183"/>
    </location>
</feature>
<protein>
    <submittedName>
        <fullName evidence="12">Disease resistance protein</fullName>
    </submittedName>
</protein>
<evidence type="ECO:0000313" key="12">
    <source>
        <dbReference type="EMBL" id="OMO99494.1"/>
    </source>
</evidence>
<feature type="compositionally biased region" description="Polar residues" evidence="7">
    <location>
        <begin position="260"/>
        <end position="276"/>
    </location>
</feature>
<evidence type="ECO:0000256" key="4">
    <source>
        <dbReference type="ARBA" id="ARBA00022741"/>
    </source>
</evidence>
<dbReference type="PANTHER" id="PTHR33463">
    <property type="entry name" value="NB-ARC DOMAIN-CONTAINING PROTEIN-RELATED"/>
    <property type="match status" value="1"/>
</dbReference>
<dbReference type="Pfam" id="PF23559">
    <property type="entry name" value="WHD_DRP"/>
    <property type="match status" value="1"/>
</dbReference>
<dbReference type="InterPro" id="IPR032675">
    <property type="entry name" value="LRR_dom_sf"/>
</dbReference>
<proteinExistence type="inferred from homology"/>
<dbReference type="PANTHER" id="PTHR33463:SF143">
    <property type="entry name" value="NB-ARC DOMAIN-CONTAINING PROTEIN"/>
    <property type="match status" value="1"/>
</dbReference>
<evidence type="ECO:0000256" key="3">
    <source>
        <dbReference type="ARBA" id="ARBA00022737"/>
    </source>
</evidence>
<keyword evidence="5" id="KW-0611">Plant defense</keyword>
<accession>A0A1R3JXE3</accession>
<dbReference type="Gene3D" id="3.40.50.300">
    <property type="entry name" value="P-loop containing nucleotide triphosphate hydrolases"/>
    <property type="match status" value="1"/>
</dbReference>
<dbReference type="CDD" id="cd01983">
    <property type="entry name" value="SIMIBI"/>
    <property type="match status" value="1"/>
</dbReference>
<dbReference type="InterPro" id="IPR055414">
    <property type="entry name" value="LRR_R13L4/SHOC2-like"/>
</dbReference>
<dbReference type="GO" id="GO:0005524">
    <property type="term" value="F:ATP binding"/>
    <property type="evidence" value="ECO:0007669"/>
    <property type="project" value="UniProtKB-KW"/>
</dbReference>
<evidence type="ECO:0000256" key="1">
    <source>
        <dbReference type="ARBA" id="ARBA00008894"/>
    </source>
</evidence>
<dbReference type="AlphaFoldDB" id="A0A1R3JXE3"/>
<dbReference type="InterPro" id="IPR003591">
    <property type="entry name" value="Leu-rich_rpt_typical-subtyp"/>
</dbReference>
<keyword evidence="2" id="KW-0433">Leucine-rich repeat</keyword>
<dbReference type="OrthoDB" id="1938824at2759"/>
<feature type="domain" description="Disease resistance protein winged helix" evidence="10">
    <location>
        <begin position="664"/>
        <end position="728"/>
    </location>
</feature>
<evidence type="ECO:0000259" key="9">
    <source>
        <dbReference type="Pfam" id="PF23247"/>
    </source>
</evidence>
<dbReference type="InterPro" id="IPR042197">
    <property type="entry name" value="Apaf_helical"/>
</dbReference>
<dbReference type="STRING" id="210143.A0A1R3JXE3"/>
<dbReference type="SMART" id="SM00369">
    <property type="entry name" value="LRR_TYP"/>
    <property type="match status" value="2"/>
</dbReference>
<dbReference type="InterPro" id="IPR058922">
    <property type="entry name" value="WHD_DRP"/>
</dbReference>
<dbReference type="GO" id="GO:0006952">
    <property type="term" value="P:defense response"/>
    <property type="evidence" value="ECO:0007669"/>
    <property type="project" value="UniProtKB-KW"/>
</dbReference>
<evidence type="ECO:0000259" key="11">
    <source>
        <dbReference type="Pfam" id="PF23598"/>
    </source>
</evidence>
<keyword evidence="3" id="KW-0677">Repeat</keyword>
<keyword evidence="4" id="KW-0547">Nucleotide-binding</keyword>